<proteinExistence type="predicted"/>
<accession>A0A2N9G5T6</accession>
<evidence type="ECO:0000256" key="1">
    <source>
        <dbReference type="ARBA" id="ARBA00023242"/>
    </source>
</evidence>
<reference evidence="4" key="1">
    <citation type="submission" date="2018-02" db="EMBL/GenBank/DDBJ databases">
        <authorList>
            <person name="Cohen D.B."/>
            <person name="Kent A.D."/>
        </authorList>
    </citation>
    <scope>NUCLEOTIDE SEQUENCE</scope>
</reference>
<dbReference type="SUPFAM" id="SSF46689">
    <property type="entry name" value="Homeodomain-like"/>
    <property type="match status" value="1"/>
</dbReference>
<sequence length="441" mass="48365">MVSKNPNPAESFYLDPTGMALPGLVPFATTTTATNATTTTTASTTSSSEDPNKKIRKPYTMTKSRESWTEPEHDKFLEALQLVSEPGDVTVLEPTFSRYAHISTNPRGNMQHRTSTCTTIDARFCLSFDRDWKKIEAFVGSKTVIQIRSHAQKYFLKVQKNGTSEHLPPPRPKRKAAHPYPQKASKNAPVLSQLAGSFQTSSALLESGYVLRPDSSSMLRSPVTSADVSSWTKNTVQTVNTSPGTKGPTVTNNCCSSTESTPRAQPIAETTDKGNHSQPLRVLPDFAQVYRFIGSVFDPNATGHLQKLKTMDPLDVETVLLLMRNLSINLNSPDFEEHVTEALYAVTCAPIASLSKKIDLPFMVEEVEAREAATLVQHLAYGNIIEDTRVIASVLDGCSFKHTQRLGNSIAHILARKAKDLSNGTRGDFSNYAATLVLFNV</sequence>
<evidence type="ECO:0000259" key="3">
    <source>
        <dbReference type="SMART" id="SM00717"/>
    </source>
</evidence>
<dbReference type="InterPro" id="IPR009057">
    <property type="entry name" value="Homeodomain-like_sf"/>
</dbReference>
<feature type="region of interest" description="Disordered" evidence="2">
    <location>
        <begin position="160"/>
        <end position="186"/>
    </location>
</feature>
<dbReference type="Gene3D" id="1.10.10.60">
    <property type="entry name" value="Homeodomain-like"/>
    <property type="match status" value="1"/>
</dbReference>
<dbReference type="Pfam" id="PF24904">
    <property type="entry name" value="RVE6"/>
    <property type="match status" value="1"/>
</dbReference>
<dbReference type="PANTHER" id="PTHR12802">
    <property type="entry name" value="SWI/SNF COMPLEX-RELATED"/>
    <property type="match status" value="1"/>
</dbReference>
<dbReference type="AlphaFoldDB" id="A0A2N9G5T6"/>
<organism evidence="4">
    <name type="scientific">Fagus sylvatica</name>
    <name type="common">Beechnut</name>
    <dbReference type="NCBI Taxonomy" id="28930"/>
    <lineage>
        <taxon>Eukaryota</taxon>
        <taxon>Viridiplantae</taxon>
        <taxon>Streptophyta</taxon>
        <taxon>Embryophyta</taxon>
        <taxon>Tracheophyta</taxon>
        <taxon>Spermatophyta</taxon>
        <taxon>Magnoliopsida</taxon>
        <taxon>eudicotyledons</taxon>
        <taxon>Gunneridae</taxon>
        <taxon>Pentapetalae</taxon>
        <taxon>rosids</taxon>
        <taxon>fabids</taxon>
        <taxon>Fagales</taxon>
        <taxon>Fagaceae</taxon>
        <taxon>Fagus</taxon>
    </lineage>
</organism>
<dbReference type="InterPro" id="IPR001005">
    <property type="entry name" value="SANT/Myb"/>
</dbReference>
<name>A0A2N9G5T6_FAGSY</name>
<dbReference type="EMBL" id="OIVN01001502">
    <property type="protein sequence ID" value="SPC94709.1"/>
    <property type="molecule type" value="Genomic_DNA"/>
</dbReference>
<feature type="domain" description="Myb-like" evidence="3">
    <location>
        <begin position="64"/>
        <end position="157"/>
    </location>
</feature>
<evidence type="ECO:0000313" key="4">
    <source>
        <dbReference type="EMBL" id="SPC94709.1"/>
    </source>
</evidence>
<feature type="compositionally biased region" description="Low complexity" evidence="2">
    <location>
        <begin position="36"/>
        <end position="48"/>
    </location>
</feature>
<feature type="region of interest" description="Disordered" evidence="2">
    <location>
        <begin position="36"/>
        <end position="70"/>
    </location>
</feature>
<gene>
    <name evidence="4" type="ORF">FSB_LOCUS22591</name>
</gene>
<keyword evidence="1" id="KW-0539">Nucleus</keyword>
<feature type="region of interest" description="Disordered" evidence="2">
    <location>
        <begin position="237"/>
        <end position="278"/>
    </location>
</feature>
<dbReference type="SMART" id="SM00717">
    <property type="entry name" value="SANT"/>
    <property type="match status" value="1"/>
</dbReference>
<protein>
    <recommendedName>
        <fullName evidence="3">Myb-like domain-containing protein</fullName>
    </recommendedName>
</protein>
<feature type="compositionally biased region" description="Polar residues" evidence="2">
    <location>
        <begin position="237"/>
        <end position="263"/>
    </location>
</feature>
<evidence type="ECO:0000256" key="2">
    <source>
        <dbReference type="SAM" id="MobiDB-lite"/>
    </source>
</evidence>
<dbReference type="PANTHER" id="PTHR12802:SF103">
    <property type="entry name" value="PROTEIN REVEILLE 6"/>
    <property type="match status" value="1"/>
</dbReference>